<gene>
    <name evidence="16" type="ORF">Slati_0584000</name>
</gene>
<dbReference type="CDD" id="cd18280">
    <property type="entry name" value="BTB_POZ_BPM_plant"/>
    <property type="match status" value="1"/>
</dbReference>
<dbReference type="CDD" id="cd01725">
    <property type="entry name" value="LSm2"/>
    <property type="match status" value="1"/>
</dbReference>
<dbReference type="GO" id="GO:0071472">
    <property type="term" value="P:cellular response to salt stress"/>
    <property type="evidence" value="ECO:0007669"/>
    <property type="project" value="UniProtKB-ARBA"/>
</dbReference>
<dbReference type="PROSITE" id="PS50097">
    <property type="entry name" value="BTB"/>
    <property type="match status" value="1"/>
</dbReference>
<comment type="similarity">
    <text evidence="5">Belongs to the Tdpoz family.</text>
</comment>
<dbReference type="InterPro" id="IPR008974">
    <property type="entry name" value="TRAF-like"/>
</dbReference>
<evidence type="ECO:0000259" key="15">
    <source>
        <dbReference type="PROSITE" id="PS52002"/>
    </source>
</evidence>
<dbReference type="GO" id="GO:0016567">
    <property type="term" value="P:protein ubiquitination"/>
    <property type="evidence" value="ECO:0007669"/>
    <property type="project" value="InterPro"/>
</dbReference>
<dbReference type="PANTHER" id="PTHR26379">
    <property type="entry name" value="BTB/POZ AND MATH DOMAIN-CONTAINING PROTEIN 1"/>
    <property type="match status" value="1"/>
</dbReference>
<dbReference type="AlphaFoldDB" id="A0AAW2Y1F9"/>
<evidence type="ECO:0000256" key="3">
    <source>
        <dbReference type="ARBA" id="ARBA00004906"/>
    </source>
</evidence>
<evidence type="ECO:0000256" key="12">
    <source>
        <dbReference type="SAM" id="MobiDB-lite"/>
    </source>
</evidence>
<evidence type="ECO:0000259" key="14">
    <source>
        <dbReference type="PROSITE" id="PS50144"/>
    </source>
</evidence>
<sequence length="505" mass="56710">MGRVYQETAKPSSSSASPSSPAVTTSTSITETVNGSHDFKITGYSLSKGIGIGKYIASDTFMVGGYAWAIYFYPDGKSVEDNATYVSLFIALASEGTDVRALFELTLLDQSGRERHKVHSHFGRTLESGPYTLKYRGSMWGYKRFFKRTALEASDYLKDDCLQVHCCVGVVRSHTEGPKIYSIPLPPSDIGLHFGQLLESGKGTDVTFEVDGETFHGHKLVLAARSPVFRAQLYGPMKDQNSECIKVEDMEAPVFKALLHFMYWDALPDLEELTGLNSKWASTLMSQHLLAAADRYGLDRLRLLCEANLCEDVAINTVATTLALAEQHHCFQMKSVCLKFVAQPENLRDMSWVLSVYCEPYYLESTQPRSKQTSGVLSAKLNSYISRVLHPQPIFLNPDRQRASQKHLLARKMLFFSYFKDLVGREVTVELKNDLAIRGTLHSVDQYLNIKLENTRVVDQDKYPHMLSVRNCFIRGSVVRYVQLPPEGVDVELLHDATRREARGG</sequence>
<evidence type="ECO:0000256" key="8">
    <source>
        <dbReference type="ARBA" id="ARBA00022884"/>
    </source>
</evidence>
<evidence type="ECO:0000256" key="11">
    <source>
        <dbReference type="ARBA" id="ARBA00023274"/>
    </source>
</evidence>
<evidence type="ECO:0000256" key="9">
    <source>
        <dbReference type="ARBA" id="ARBA00023187"/>
    </source>
</evidence>
<name>A0AAW2Y1F9_9LAMI</name>
<dbReference type="GO" id="GO:0003723">
    <property type="term" value="F:RNA binding"/>
    <property type="evidence" value="ECO:0007669"/>
    <property type="project" value="UniProtKB-KW"/>
</dbReference>
<evidence type="ECO:0000256" key="6">
    <source>
        <dbReference type="ARBA" id="ARBA00022664"/>
    </source>
</evidence>
<keyword evidence="6" id="KW-0507">mRNA processing</keyword>
<comment type="function">
    <text evidence="1">May act as a substrate-specific adapter of an E3 ubiquitin-protein ligase complex (CUL3-RBX1-BTB) which mediates the ubiquitination and subsequent proteasomal degradation of target proteins.</text>
</comment>
<dbReference type="Pfam" id="PF00651">
    <property type="entry name" value="BTB"/>
    <property type="match status" value="1"/>
</dbReference>
<dbReference type="FunFam" id="2.30.30.100:FF:000009">
    <property type="entry name" value="U6 snRNA-associated Sm-like protein LSm2"/>
    <property type="match status" value="1"/>
</dbReference>
<reference evidence="16" key="2">
    <citation type="journal article" date="2024" name="Plant">
        <title>Genomic evolution and insights into agronomic trait innovations of Sesamum species.</title>
        <authorList>
            <person name="Miao H."/>
            <person name="Wang L."/>
            <person name="Qu L."/>
            <person name="Liu H."/>
            <person name="Sun Y."/>
            <person name="Le M."/>
            <person name="Wang Q."/>
            <person name="Wei S."/>
            <person name="Zheng Y."/>
            <person name="Lin W."/>
            <person name="Duan Y."/>
            <person name="Cao H."/>
            <person name="Xiong S."/>
            <person name="Wang X."/>
            <person name="Wei L."/>
            <person name="Li C."/>
            <person name="Ma Q."/>
            <person name="Ju M."/>
            <person name="Zhao R."/>
            <person name="Li G."/>
            <person name="Mu C."/>
            <person name="Tian Q."/>
            <person name="Mei H."/>
            <person name="Zhang T."/>
            <person name="Gao T."/>
            <person name="Zhang H."/>
        </authorList>
    </citation>
    <scope>NUCLEOTIDE SEQUENCE</scope>
    <source>
        <strain evidence="16">KEN1</strain>
    </source>
</reference>
<dbReference type="PROSITE" id="PS52002">
    <property type="entry name" value="SM"/>
    <property type="match status" value="1"/>
</dbReference>
<keyword evidence="7" id="KW-0747">Spliceosome</keyword>
<feature type="compositionally biased region" description="Low complexity" evidence="12">
    <location>
        <begin position="8"/>
        <end position="28"/>
    </location>
</feature>
<keyword evidence="11" id="KW-0687">Ribonucleoprotein</keyword>
<dbReference type="SUPFAM" id="SSF54695">
    <property type="entry name" value="POZ domain"/>
    <property type="match status" value="1"/>
</dbReference>
<dbReference type="PANTHER" id="PTHR26379:SF187">
    <property type="entry name" value="OS07G0655300 PROTEIN"/>
    <property type="match status" value="1"/>
</dbReference>
<dbReference type="SUPFAM" id="SSF49599">
    <property type="entry name" value="TRAF domain-like"/>
    <property type="match status" value="1"/>
</dbReference>
<dbReference type="InterPro" id="IPR047575">
    <property type="entry name" value="Sm"/>
</dbReference>
<dbReference type="InterPro" id="IPR001163">
    <property type="entry name" value="Sm_dom_euk/arc"/>
</dbReference>
<dbReference type="InterPro" id="IPR002083">
    <property type="entry name" value="MATH/TRAF_dom"/>
</dbReference>
<protein>
    <submittedName>
        <fullName evidence="16">BTB/POZ and MATH domain-containing protein 2</fullName>
    </submittedName>
</protein>
<dbReference type="InterPro" id="IPR045005">
    <property type="entry name" value="BPM1-6"/>
</dbReference>
<dbReference type="GO" id="GO:0008380">
    <property type="term" value="P:RNA splicing"/>
    <property type="evidence" value="ECO:0007669"/>
    <property type="project" value="UniProtKB-KW"/>
</dbReference>
<dbReference type="InterPro" id="IPR016654">
    <property type="entry name" value="U6_snRNA_Lsm2"/>
</dbReference>
<evidence type="ECO:0000256" key="1">
    <source>
        <dbReference type="ARBA" id="ARBA00002668"/>
    </source>
</evidence>
<dbReference type="SMART" id="SM00651">
    <property type="entry name" value="Sm"/>
    <property type="match status" value="1"/>
</dbReference>
<dbReference type="InterPro" id="IPR000210">
    <property type="entry name" value="BTB/POZ_dom"/>
</dbReference>
<comment type="caution">
    <text evidence="16">The sequence shown here is derived from an EMBL/GenBank/DDBJ whole genome shotgun (WGS) entry which is preliminary data.</text>
</comment>
<evidence type="ECO:0000256" key="2">
    <source>
        <dbReference type="ARBA" id="ARBA00004123"/>
    </source>
</evidence>
<feature type="domain" description="MATH" evidence="14">
    <location>
        <begin position="34"/>
        <end position="168"/>
    </location>
</feature>
<evidence type="ECO:0000313" key="16">
    <source>
        <dbReference type="EMBL" id="KAL0459568.1"/>
    </source>
</evidence>
<dbReference type="FunFam" id="3.30.710.10:FF:000136">
    <property type="entry name" value="BTB-POZ and math domain 1"/>
    <property type="match status" value="1"/>
</dbReference>
<dbReference type="InterPro" id="IPR011333">
    <property type="entry name" value="SKP1/BTB/POZ_sf"/>
</dbReference>
<dbReference type="SMART" id="SM00225">
    <property type="entry name" value="BTB"/>
    <property type="match status" value="1"/>
</dbReference>
<dbReference type="EMBL" id="JACGWN010000002">
    <property type="protein sequence ID" value="KAL0459568.1"/>
    <property type="molecule type" value="Genomic_DNA"/>
</dbReference>
<accession>A0AAW2Y1F9</accession>
<feature type="region of interest" description="Disordered" evidence="12">
    <location>
        <begin position="1"/>
        <end position="28"/>
    </location>
</feature>
<dbReference type="Pfam" id="PF22486">
    <property type="entry name" value="MATH_2"/>
    <property type="match status" value="1"/>
</dbReference>
<dbReference type="InterPro" id="IPR010920">
    <property type="entry name" value="LSM_dom_sf"/>
</dbReference>
<evidence type="ECO:0000256" key="4">
    <source>
        <dbReference type="ARBA" id="ARBA00006850"/>
    </source>
</evidence>
<reference evidence="16" key="1">
    <citation type="submission" date="2020-06" db="EMBL/GenBank/DDBJ databases">
        <authorList>
            <person name="Li T."/>
            <person name="Hu X."/>
            <person name="Zhang T."/>
            <person name="Song X."/>
            <person name="Zhang H."/>
            <person name="Dai N."/>
            <person name="Sheng W."/>
            <person name="Hou X."/>
            <person name="Wei L."/>
        </authorList>
    </citation>
    <scope>NUCLEOTIDE SEQUENCE</scope>
    <source>
        <strain evidence="16">KEN1</strain>
        <tissue evidence="16">Leaf</tissue>
    </source>
</reference>
<organism evidence="16">
    <name type="scientific">Sesamum latifolium</name>
    <dbReference type="NCBI Taxonomy" id="2727402"/>
    <lineage>
        <taxon>Eukaryota</taxon>
        <taxon>Viridiplantae</taxon>
        <taxon>Streptophyta</taxon>
        <taxon>Embryophyta</taxon>
        <taxon>Tracheophyta</taxon>
        <taxon>Spermatophyta</taxon>
        <taxon>Magnoliopsida</taxon>
        <taxon>eudicotyledons</taxon>
        <taxon>Gunneridae</taxon>
        <taxon>Pentapetalae</taxon>
        <taxon>asterids</taxon>
        <taxon>lamiids</taxon>
        <taxon>Lamiales</taxon>
        <taxon>Pedaliaceae</taxon>
        <taxon>Sesamum</taxon>
    </lineage>
</organism>
<dbReference type="PROSITE" id="PS50144">
    <property type="entry name" value="MATH"/>
    <property type="match status" value="1"/>
</dbReference>
<dbReference type="Gene3D" id="2.60.210.10">
    <property type="entry name" value="Apoptosis, Tumor Necrosis Factor Receptor Associated Protein 2, Chain A"/>
    <property type="match status" value="1"/>
</dbReference>
<dbReference type="Pfam" id="PF24570">
    <property type="entry name" value="BACK_BPM_SPOP"/>
    <property type="match status" value="1"/>
</dbReference>
<keyword evidence="8" id="KW-0694">RNA-binding</keyword>
<feature type="domain" description="Sm" evidence="15">
    <location>
        <begin position="414"/>
        <end position="488"/>
    </location>
</feature>
<dbReference type="Pfam" id="PF01423">
    <property type="entry name" value="LSM"/>
    <property type="match status" value="1"/>
</dbReference>
<comment type="pathway">
    <text evidence="3">Protein modification; protein ubiquitination.</text>
</comment>
<dbReference type="GO" id="GO:0006397">
    <property type="term" value="P:mRNA processing"/>
    <property type="evidence" value="ECO:0007669"/>
    <property type="project" value="UniProtKB-KW"/>
</dbReference>
<dbReference type="InterPro" id="IPR056423">
    <property type="entry name" value="BACK_BPM_SPOP"/>
</dbReference>
<dbReference type="Gene3D" id="3.30.710.10">
    <property type="entry name" value="Potassium Channel Kv1.1, Chain A"/>
    <property type="match status" value="1"/>
</dbReference>
<comment type="similarity">
    <text evidence="4">Belongs to the snRNP Sm proteins family.</text>
</comment>
<feature type="domain" description="BTB" evidence="13">
    <location>
        <begin position="204"/>
        <end position="263"/>
    </location>
</feature>
<dbReference type="SUPFAM" id="SSF50182">
    <property type="entry name" value="Sm-like ribonucleoproteins"/>
    <property type="match status" value="1"/>
</dbReference>
<evidence type="ECO:0000256" key="10">
    <source>
        <dbReference type="ARBA" id="ARBA00023242"/>
    </source>
</evidence>
<dbReference type="CDD" id="cd00121">
    <property type="entry name" value="MATH"/>
    <property type="match status" value="1"/>
</dbReference>
<dbReference type="Gene3D" id="2.30.30.100">
    <property type="match status" value="1"/>
</dbReference>
<dbReference type="GO" id="GO:0005681">
    <property type="term" value="C:spliceosomal complex"/>
    <property type="evidence" value="ECO:0007669"/>
    <property type="project" value="UniProtKB-KW"/>
</dbReference>
<evidence type="ECO:0000256" key="5">
    <source>
        <dbReference type="ARBA" id="ARBA00010846"/>
    </source>
</evidence>
<keyword evidence="10" id="KW-0539">Nucleus</keyword>
<evidence type="ECO:0000259" key="13">
    <source>
        <dbReference type="PROSITE" id="PS50097"/>
    </source>
</evidence>
<keyword evidence="9" id="KW-0508">mRNA splicing</keyword>
<comment type="subcellular location">
    <subcellularLocation>
        <location evidence="2">Nucleus</location>
    </subcellularLocation>
</comment>
<proteinExistence type="inferred from homology"/>
<dbReference type="SMART" id="SM00061">
    <property type="entry name" value="MATH"/>
    <property type="match status" value="1"/>
</dbReference>
<evidence type="ECO:0000256" key="7">
    <source>
        <dbReference type="ARBA" id="ARBA00022728"/>
    </source>
</evidence>